<feature type="active site" evidence="9">
    <location>
        <position position="165"/>
    </location>
</feature>
<dbReference type="EMBL" id="LNZH02000210">
    <property type="protein sequence ID" value="OCB85310.1"/>
    <property type="molecule type" value="Genomic_DNA"/>
</dbReference>
<comment type="pathway">
    <text evidence="9">tRNA modification; N(7)-methylguanine-tRNA biosynthesis.</text>
</comment>
<dbReference type="InterPro" id="IPR003358">
    <property type="entry name" value="tRNA_(Gua-N-7)_MeTrfase_Trmb"/>
</dbReference>
<keyword evidence="7 9" id="KW-0694">RNA-binding</keyword>
<dbReference type="NCBIfam" id="TIGR00091">
    <property type="entry name" value="tRNA (guanosine(46)-N7)-methyltransferase TrmB"/>
    <property type="match status" value="1"/>
</dbReference>
<feature type="binding site" evidence="9">
    <location>
        <begin position="96"/>
        <end position="97"/>
    </location>
    <ligand>
        <name>S-adenosyl-L-methionine</name>
        <dbReference type="ChEBI" id="CHEBI:59789"/>
    </ligand>
</feature>
<dbReference type="GO" id="GO:0000049">
    <property type="term" value="F:tRNA binding"/>
    <property type="evidence" value="ECO:0007669"/>
    <property type="project" value="UniProtKB-UniRule"/>
</dbReference>
<gene>
    <name evidence="9" type="primary">TRM8</name>
    <name evidence="12" type="ORF">A7U60_g7615</name>
</gene>
<dbReference type="Proteomes" id="UP000757232">
    <property type="component" value="Unassembled WGS sequence"/>
</dbReference>
<evidence type="ECO:0000256" key="8">
    <source>
        <dbReference type="ARBA" id="ARBA00023242"/>
    </source>
</evidence>
<proteinExistence type="inferred from homology"/>
<dbReference type="Gene3D" id="3.40.50.150">
    <property type="entry name" value="Vaccinia Virus protein VP39"/>
    <property type="match status" value="1"/>
</dbReference>
<keyword evidence="6 9" id="KW-0819">tRNA processing</keyword>
<dbReference type="GO" id="GO:0008176">
    <property type="term" value="F:tRNA (guanine(46)-N7)-methyltransferase activity"/>
    <property type="evidence" value="ECO:0007669"/>
    <property type="project" value="UniProtKB-UniRule"/>
</dbReference>
<reference evidence="12" key="1">
    <citation type="submission" date="2016-06" db="EMBL/GenBank/DDBJ databases">
        <title>Draft Genome sequence of the fungus Inonotus baumii.</title>
        <authorList>
            <person name="Zhu H."/>
            <person name="Lin W."/>
        </authorList>
    </citation>
    <scope>NUCLEOTIDE SEQUENCE</scope>
    <source>
        <strain evidence="12">821</strain>
    </source>
</reference>
<dbReference type="EC" id="2.1.1.33" evidence="9"/>
<dbReference type="SUPFAM" id="SSF53335">
    <property type="entry name" value="S-adenosyl-L-methionine-dependent methyltransferases"/>
    <property type="match status" value="1"/>
</dbReference>
<feature type="coiled-coil region" evidence="10">
    <location>
        <begin position="481"/>
        <end position="511"/>
    </location>
</feature>
<dbReference type="SUPFAM" id="SSF53098">
    <property type="entry name" value="Ribonuclease H-like"/>
    <property type="match status" value="1"/>
</dbReference>
<evidence type="ECO:0000256" key="5">
    <source>
        <dbReference type="ARBA" id="ARBA00022691"/>
    </source>
</evidence>
<dbReference type="AlphaFoldDB" id="A0A9Q5HSX1"/>
<dbReference type="InterPro" id="IPR036397">
    <property type="entry name" value="RNaseH_sf"/>
</dbReference>
<feature type="binding site" evidence="9">
    <location>
        <position position="73"/>
    </location>
    <ligand>
        <name>S-adenosyl-L-methionine</name>
        <dbReference type="ChEBI" id="CHEBI:59789"/>
    </ligand>
</feature>
<feature type="region of interest" description="Disordered" evidence="11">
    <location>
        <begin position="320"/>
        <end position="349"/>
    </location>
</feature>
<evidence type="ECO:0000256" key="1">
    <source>
        <dbReference type="ARBA" id="ARBA00000142"/>
    </source>
</evidence>
<feature type="compositionally biased region" description="Low complexity" evidence="11">
    <location>
        <begin position="323"/>
        <end position="346"/>
    </location>
</feature>
<keyword evidence="8 9" id="KW-0539">Nucleus</keyword>
<evidence type="ECO:0000256" key="10">
    <source>
        <dbReference type="SAM" id="Coils"/>
    </source>
</evidence>
<dbReference type="HAMAP" id="MF_03055">
    <property type="entry name" value="tRNA_methyltr_TrmB_euk"/>
    <property type="match status" value="1"/>
</dbReference>
<dbReference type="InterPro" id="IPR029063">
    <property type="entry name" value="SAM-dependent_MTases_sf"/>
</dbReference>
<feature type="binding site" evidence="9">
    <location>
        <begin position="142"/>
        <end position="143"/>
    </location>
    <ligand>
        <name>S-adenosyl-L-methionine</name>
        <dbReference type="ChEBI" id="CHEBI:59789"/>
    </ligand>
</feature>
<sequence length="849" mass="94957">MGKGKRKRVQQPREDEGEVRLLPQKKFYRQRAHANPFSDHFLEYPPDPDSFDIAKLYPAYAGSGKRPEFVDIGCGFGGLLIALAPLFPDTLILGMEIRVQVTKYVEDRITALRLTGKESQSISETNAPGRGAYQNIAVIRANAMKFLPNYIQKGQLSKMFFLFPDPHFKARKHKARIISPTLLAEYAYALRPGGIIYTITDVKDLHDWMNEHLSAFPLFERVGEDELRKEGHGPVLDAVITSTEEGKKVERNKGDKCPDWLRILAYDEVLDIFLCNDMSQTSETPARFTATRIIRAKSSPTTQVTTIEPDWDQVFQETTFPESKSSSDAFKSKSGASDSGSTSHSGVATLSHGLLTPHESISETRAEQDYYSAICSFPSTGSAGDVSDISEIRFASREESVLCDDEPTLYRFSRSRASGPSSSDRIFYASVGVQTSLPYTSPSYVSTRPPSPISPTTTPTASPKRKRKGTPEYIRQGAKLAQELADDLIFLAQEKRRLRRSLARIVRKERDCRSFLVPLTNDSEEKDTDDSISDEDSDSDRRILFPRHRPLTPVSSDHEYGTKAQSKSLKPPNHASPILLVPTEHPSTSDSGYLEANIAPQDESSARKNNNESASTDGMLRVPSYTYAEGAVTPSSMTSIEERMQKSPNDGLAPNPVRDPSTYLVWFDLELWILFCSTIKTTDAVRPAANIRILEVAVFISDKNYQPLDRGKSFIVHWPLSAEEIALEMPGRVREMHNKSGLLDAYASTSAKDRLTLPQVERRICRYLERHDIGTDGRAIMAGAGVAFDRGMVHAIRRKYSRTKRFSETCVHRAMDDIVESCREAKLYSELVLKPPGEVQWPTQSSQGI</sequence>
<keyword evidence="3 9" id="KW-0489">Methyltransferase</keyword>
<dbReference type="GO" id="GO:0043527">
    <property type="term" value="C:tRNA methyltransferase complex"/>
    <property type="evidence" value="ECO:0007669"/>
    <property type="project" value="TreeGrafter"/>
</dbReference>
<dbReference type="InterPro" id="IPR025763">
    <property type="entry name" value="Trm8_euk"/>
</dbReference>
<evidence type="ECO:0000256" key="3">
    <source>
        <dbReference type="ARBA" id="ARBA00022603"/>
    </source>
</evidence>
<organism evidence="12 13">
    <name type="scientific">Sanghuangporus baumii</name>
    <name type="common">Phellinus baumii</name>
    <dbReference type="NCBI Taxonomy" id="108892"/>
    <lineage>
        <taxon>Eukaryota</taxon>
        <taxon>Fungi</taxon>
        <taxon>Dikarya</taxon>
        <taxon>Basidiomycota</taxon>
        <taxon>Agaricomycotina</taxon>
        <taxon>Agaricomycetes</taxon>
        <taxon>Hymenochaetales</taxon>
        <taxon>Hymenochaetaceae</taxon>
        <taxon>Sanghuangporus</taxon>
    </lineage>
</organism>
<feature type="compositionally biased region" description="Acidic residues" evidence="11">
    <location>
        <begin position="522"/>
        <end position="538"/>
    </location>
</feature>
<name>A0A9Q5HSX1_SANBA</name>
<dbReference type="Gene3D" id="3.30.420.10">
    <property type="entry name" value="Ribonuclease H-like superfamily/Ribonuclease H"/>
    <property type="match status" value="1"/>
</dbReference>
<keyword evidence="13" id="KW-1185">Reference proteome</keyword>
<comment type="subcellular location">
    <subcellularLocation>
        <location evidence="9">Nucleus</location>
    </subcellularLocation>
</comment>
<evidence type="ECO:0000256" key="11">
    <source>
        <dbReference type="SAM" id="MobiDB-lite"/>
    </source>
</evidence>
<comment type="subunit">
    <text evidence="9">Forms a complex with TRM82.</text>
</comment>
<comment type="caution">
    <text evidence="12">The sequence shown here is derived from an EMBL/GenBank/DDBJ whole genome shotgun (WGS) entry which is preliminary data.</text>
</comment>
<evidence type="ECO:0000256" key="9">
    <source>
        <dbReference type="HAMAP-Rule" id="MF_03055"/>
    </source>
</evidence>
<dbReference type="OrthoDB" id="47276at2759"/>
<dbReference type="CDD" id="cd02440">
    <property type="entry name" value="AdoMet_MTases"/>
    <property type="match status" value="1"/>
</dbReference>
<keyword evidence="4 9" id="KW-0808">Transferase</keyword>
<dbReference type="Pfam" id="PF02390">
    <property type="entry name" value="Methyltransf_4"/>
    <property type="match status" value="1"/>
</dbReference>
<keyword evidence="10" id="KW-0175">Coiled coil</keyword>
<dbReference type="PROSITE" id="PS51625">
    <property type="entry name" value="SAM_MT_TRMB"/>
    <property type="match status" value="1"/>
</dbReference>
<comment type="similarity">
    <text evidence="9">Belongs to the class I-like SAM-binding methyltransferase superfamily. TrmB family.</text>
</comment>
<feature type="binding site" evidence="9">
    <location>
        <position position="162"/>
    </location>
    <ligand>
        <name>S-adenosyl-L-methionine</name>
        <dbReference type="ChEBI" id="CHEBI:59789"/>
    </ligand>
</feature>
<evidence type="ECO:0000256" key="4">
    <source>
        <dbReference type="ARBA" id="ARBA00022679"/>
    </source>
</evidence>
<evidence type="ECO:0000256" key="6">
    <source>
        <dbReference type="ARBA" id="ARBA00022694"/>
    </source>
</evidence>
<dbReference type="PANTHER" id="PTHR23417">
    <property type="entry name" value="3-DEOXY-D-MANNO-OCTULOSONIC-ACID TRANSFERASE/TRNA GUANINE-N 7 - -METHYLTRANSFERASE"/>
    <property type="match status" value="1"/>
</dbReference>
<feature type="region of interest" description="Disordered" evidence="11">
    <location>
        <begin position="442"/>
        <end position="470"/>
    </location>
</feature>
<keyword evidence="5 9" id="KW-0949">S-adenosyl-L-methionine</keyword>
<feature type="region of interest" description="Disordered" evidence="11">
    <location>
        <begin position="521"/>
        <end position="594"/>
    </location>
</feature>
<comment type="catalytic activity">
    <reaction evidence="1 9">
        <text>guanosine(46) in tRNA + S-adenosyl-L-methionine = N(7)-methylguanosine(46) in tRNA + S-adenosyl-L-homocysteine</text>
        <dbReference type="Rhea" id="RHEA:42708"/>
        <dbReference type="Rhea" id="RHEA-COMP:10188"/>
        <dbReference type="Rhea" id="RHEA-COMP:10189"/>
        <dbReference type="ChEBI" id="CHEBI:57856"/>
        <dbReference type="ChEBI" id="CHEBI:59789"/>
        <dbReference type="ChEBI" id="CHEBI:74269"/>
        <dbReference type="ChEBI" id="CHEBI:74480"/>
        <dbReference type="EC" id="2.1.1.33"/>
    </reaction>
</comment>
<protein>
    <recommendedName>
        <fullName evidence="9">tRNA (guanine-N(7)-)-methyltransferase</fullName>
        <ecNumber evidence="9">2.1.1.33</ecNumber>
    </recommendedName>
    <alternativeName>
        <fullName evidence="9">Transfer RNA methyltransferase 8</fullName>
    </alternativeName>
    <alternativeName>
        <fullName evidence="9">tRNA (guanine(46)-N(7))-methyltransferase</fullName>
    </alternativeName>
    <alternativeName>
        <fullName evidence="9">tRNA(m7G46)-methyltransferase</fullName>
    </alternativeName>
</protein>
<comment type="function">
    <text evidence="9">Catalyzes the formation of N(7)-methylguanine at position 46 (m7G46) in tRNA.</text>
</comment>
<dbReference type="GO" id="GO:0005634">
    <property type="term" value="C:nucleus"/>
    <property type="evidence" value="ECO:0007669"/>
    <property type="project" value="UniProtKB-SubCell"/>
</dbReference>
<accession>A0A9Q5HSX1</accession>
<evidence type="ECO:0000313" key="13">
    <source>
        <dbReference type="Proteomes" id="UP000757232"/>
    </source>
</evidence>
<dbReference type="PANTHER" id="PTHR23417:SF16">
    <property type="entry name" value="TRNA (GUANINE-N(7)-)-METHYLTRANSFERASE"/>
    <property type="match status" value="1"/>
</dbReference>
<feature type="binding site" evidence="9">
    <location>
        <begin position="243"/>
        <end position="245"/>
    </location>
    <ligand>
        <name>S-adenosyl-L-methionine</name>
        <dbReference type="ChEBI" id="CHEBI:59789"/>
    </ligand>
</feature>
<evidence type="ECO:0000313" key="12">
    <source>
        <dbReference type="EMBL" id="OCB85310.1"/>
    </source>
</evidence>
<keyword evidence="2 9" id="KW-0820">tRNA-binding</keyword>
<evidence type="ECO:0000256" key="2">
    <source>
        <dbReference type="ARBA" id="ARBA00022555"/>
    </source>
</evidence>
<feature type="region of interest" description="Disordered" evidence="11">
    <location>
        <begin position="599"/>
        <end position="618"/>
    </location>
</feature>
<dbReference type="InterPro" id="IPR012337">
    <property type="entry name" value="RNaseH-like_sf"/>
</dbReference>
<evidence type="ECO:0000256" key="7">
    <source>
        <dbReference type="ARBA" id="ARBA00022884"/>
    </source>
</evidence>